<feature type="transmembrane region" description="Helical" evidence="7">
    <location>
        <begin position="133"/>
        <end position="154"/>
    </location>
</feature>
<comment type="subcellular location">
    <subcellularLocation>
        <location evidence="1 7">Cell membrane</location>
        <topology evidence="1 7">Multi-pass membrane protein</topology>
    </subcellularLocation>
</comment>
<gene>
    <name evidence="9" type="ORF">B0A65_08020</name>
</gene>
<comment type="similarity">
    <text evidence="2 7">Belongs to the DedA family.</text>
</comment>
<feature type="transmembrane region" description="Helical" evidence="7">
    <location>
        <begin position="161"/>
        <end position="185"/>
    </location>
</feature>
<dbReference type="InterPro" id="IPR032818">
    <property type="entry name" value="DedA-like"/>
</dbReference>
<dbReference type="Proteomes" id="UP000198382">
    <property type="component" value="Unassembled WGS sequence"/>
</dbReference>
<evidence type="ECO:0000256" key="1">
    <source>
        <dbReference type="ARBA" id="ARBA00004651"/>
    </source>
</evidence>
<keyword evidence="10" id="KW-1185">Reference proteome</keyword>
<feature type="domain" description="VTT" evidence="8">
    <location>
        <begin position="78"/>
        <end position="181"/>
    </location>
</feature>
<keyword evidence="5 7" id="KW-1133">Transmembrane helix</keyword>
<evidence type="ECO:0000259" key="8">
    <source>
        <dbReference type="Pfam" id="PF09335"/>
    </source>
</evidence>
<dbReference type="PANTHER" id="PTHR30353">
    <property type="entry name" value="INNER MEMBRANE PROTEIN DEDA-RELATED"/>
    <property type="match status" value="1"/>
</dbReference>
<comment type="caution">
    <text evidence="9">The sequence shown here is derived from an EMBL/GenBank/DDBJ whole genome shotgun (WGS) entry which is preliminary data.</text>
</comment>
<feature type="transmembrane region" description="Helical" evidence="7">
    <location>
        <begin position="197"/>
        <end position="218"/>
    </location>
</feature>
<dbReference type="InterPro" id="IPR032816">
    <property type="entry name" value="VTT_dom"/>
</dbReference>
<dbReference type="RefSeq" id="WP_074660404.1">
    <property type="nucleotide sequence ID" value="NZ_MUGV01000015.1"/>
</dbReference>
<proteinExistence type="inferred from homology"/>
<name>A0ABX4BSU4_FLAFR</name>
<evidence type="ECO:0000313" key="10">
    <source>
        <dbReference type="Proteomes" id="UP000198382"/>
    </source>
</evidence>
<dbReference type="EMBL" id="MUGV01000015">
    <property type="protein sequence ID" value="OXA79886.1"/>
    <property type="molecule type" value="Genomic_DNA"/>
</dbReference>
<evidence type="ECO:0000256" key="4">
    <source>
        <dbReference type="ARBA" id="ARBA00022692"/>
    </source>
</evidence>
<dbReference type="Pfam" id="PF09335">
    <property type="entry name" value="VTT_dom"/>
    <property type="match status" value="1"/>
</dbReference>
<evidence type="ECO:0000313" key="9">
    <source>
        <dbReference type="EMBL" id="OXA79886.1"/>
    </source>
</evidence>
<keyword evidence="6 7" id="KW-0472">Membrane</keyword>
<organism evidence="9 10">
    <name type="scientific">Flavobacterium frigidimaris</name>
    <dbReference type="NCBI Taxonomy" id="262320"/>
    <lineage>
        <taxon>Bacteria</taxon>
        <taxon>Pseudomonadati</taxon>
        <taxon>Bacteroidota</taxon>
        <taxon>Flavobacteriia</taxon>
        <taxon>Flavobacteriales</taxon>
        <taxon>Flavobacteriaceae</taxon>
        <taxon>Flavobacterium</taxon>
    </lineage>
</organism>
<feature type="transmembrane region" description="Helical" evidence="7">
    <location>
        <begin position="67"/>
        <end position="89"/>
    </location>
</feature>
<evidence type="ECO:0000256" key="2">
    <source>
        <dbReference type="ARBA" id="ARBA00010792"/>
    </source>
</evidence>
<reference evidence="9 10" key="1">
    <citation type="submission" date="2016-11" db="EMBL/GenBank/DDBJ databases">
        <title>Whole genomes of Flavobacteriaceae.</title>
        <authorList>
            <person name="Stine C."/>
            <person name="Li C."/>
            <person name="Tadesse D."/>
        </authorList>
    </citation>
    <scope>NUCLEOTIDE SEQUENCE [LARGE SCALE GENOMIC DNA]</scope>
    <source>
        <strain evidence="9 10">DSM 15937</strain>
    </source>
</reference>
<sequence>MNNFDWTQLVNPEFYITLSIGGFQIGLYIVLFIVFAETGLFAGFFLPGDSLLFLSGIYSRDLIQNVLYIPSDFINVFLLSTLVGIMGVFGNMTGYWFGAKSGYYLFKKEDTFWFKKKYLLQSKDFFEKYGGKAIIYARFLPIFRTFAPIIAGIVSMDKKKFMFYNILSSFLWSFILIFSGHYLYGVFLQQGIDLKEHIEVIVIGIIILSTFPVFLKLIKKRTSTSEKI</sequence>
<protein>
    <submittedName>
        <fullName evidence="9">Alkaline phosphatase</fullName>
    </submittedName>
</protein>
<evidence type="ECO:0000256" key="6">
    <source>
        <dbReference type="ARBA" id="ARBA00023136"/>
    </source>
</evidence>
<dbReference type="PANTHER" id="PTHR30353:SF0">
    <property type="entry name" value="TRANSMEMBRANE PROTEIN"/>
    <property type="match status" value="1"/>
</dbReference>
<accession>A0ABX4BSU4</accession>
<evidence type="ECO:0000256" key="5">
    <source>
        <dbReference type="ARBA" id="ARBA00022989"/>
    </source>
</evidence>
<evidence type="ECO:0000256" key="7">
    <source>
        <dbReference type="RuleBase" id="RU367016"/>
    </source>
</evidence>
<keyword evidence="3 7" id="KW-1003">Cell membrane</keyword>
<keyword evidence="4 7" id="KW-0812">Transmembrane</keyword>
<evidence type="ECO:0000256" key="3">
    <source>
        <dbReference type="ARBA" id="ARBA00022475"/>
    </source>
</evidence>